<organism evidence="1 2">
    <name type="scientific">Nocardioides massiliensis</name>
    <dbReference type="NCBI Taxonomy" id="1325935"/>
    <lineage>
        <taxon>Bacteria</taxon>
        <taxon>Bacillati</taxon>
        <taxon>Actinomycetota</taxon>
        <taxon>Actinomycetes</taxon>
        <taxon>Propionibacteriales</taxon>
        <taxon>Nocardioidaceae</taxon>
        <taxon>Nocardioides</taxon>
    </lineage>
</organism>
<comment type="caution">
    <text evidence="1">The sequence shown here is derived from an EMBL/GenBank/DDBJ whole genome shotgun (WGS) entry which is preliminary data.</text>
</comment>
<protein>
    <submittedName>
        <fullName evidence="1">Uncharacterized protein</fullName>
    </submittedName>
</protein>
<reference evidence="1 2" key="1">
    <citation type="submission" date="2023-07" db="EMBL/GenBank/DDBJ databases">
        <title>Sequencing the genomes of 1000 actinobacteria strains.</title>
        <authorList>
            <person name="Klenk H.-P."/>
        </authorList>
    </citation>
    <scope>NUCLEOTIDE SEQUENCE [LARGE SCALE GENOMIC DNA]</scope>
    <source>
        <strain evidence="1 2">GD13</strain>
    </source>
</reference>
<dbReference type="Proteomes" id="UP001240447">
    <property type="component" value="Unassembled WGS sequence"/>
</dbReference>
<dbReference type="EMBL" id="JAUSQM010000001">
    <property type="protein sequence ID" value="MDP9822475.1"/>
    <property type="molecule type" value="Genomic_DNA"/>
</dbReference>
<gene>
    <name evidence="1" type="ORF">J2S59_002284</name>
</gene>
<proteinExistence type="predicted"/>
<evidence type="ECO:0000313" key="2">
    <source>
        <dbReference type="Proteomes" id="UP001240447"/>
    </source>
</evidence>
<accession>A0ABT9NPX5</accession>
<dbReference type="RefSeq" id="WP_068119714.1">
    <property type="nucleotide sequence ID" value="NZ_CCXJ01000205.1"/>
</dbReference>
<name>A0ABT9NPX5_9ACTN</name>
<evidence type="ECO:0000313" key="1">
    <source>
        <dbReference type="EMBL" id="MDP9822475.1"/>
    </source>
</evidence>
<keyword evidence="2" id="KW-1185">Reference proteome</keyword>
<sequence length="69" mass="7350">MTEPRLLSYCEEQPERRAGKLIAACGVVHAARPGSYQTLCGTGLETLHLVGPRADGGAQCPLCWGSPRL</sequence>